<comment type="caution">
    <text evidence="1">The sequence shown here is derived from an EMBL/GenBank/DDBJ whole genome shotgun (WGS) entry which is preliminary data.</text>
</comment>
<reference evidence="1 2" key="1">
    <citation type="submission" date="2015-11" db="EMBL/GenBank/DDBJ databases">
        <title>Genomes and virulence difference between two physiological races of Phytophthora nicotianae.</title>
        <authorList>
            <person name="Liu H."/>
            <person name="Ma X."/>
            <person name="Yu H."/>
            <person name="Fang D."/>
            <person name="Li Y."/>
            <person name="Wang X."/>
            <person name="Wang W."/>
            <person name="Dong Y."/>
            <person name="Xiao B."/>
        </authorList>
    </citation>
    <scope>NUCLEOTIDE SEQUENCE [LARGE SCALE GENOMIC DNA]</scope>
    <source>
        <strain evidence="2">race 1</strain>
    </source>
</reference>
<evidence type="ECO:0000313" key="1">
    <source>
        <dbReference type="EMBL" id="KUF85504.1"/>
    </source>
</evidence>
<name>A0A0W8CMT4_PHYNI</name>
<gene>
    <name evidence="1" type="ORF">AM588_10001687</name>
</gene>
<dbReference type="PANTHER" id="PTHR31296">
    <property type="entry name" value="UPF0565 PROTEIN C2ORF69"/>
    <property type="match status" value="1"/>
</dbReference>
<dbReference type="Pfam" id="PF10561">
    <property type="entry name" value="C2orf69"/>
    <property type="match status" value="1"/>
</dbReference>
<organism evidence="1 2">
    <name type="scientific">Phytophthora nicotianae</name>
    <name type="common">Potato buckeye rot agent</name>
    <name type="synonym">Phytophthora parasitica</name>
    <dbReference type="NCBI Taxonomy" id="4792"/>
    <lineage>
        <taxon>Eukaryota</taxon>
        <taxon>Sar</taxon>
        <taxon>Stramenopiles</taxon>
        <taxon>Oomycota</taxon>
        <taxon>Peronosporomycetes</taxon>
        <taxon>Peronosporales</taxon>
        <taxon>Peronosporaceae</taxon>
        <taxon>Phytophthora</taxon>
    </lineage>
</organism>
<dbReference type="GO" id="GO:0005739">
    <property type="term" value="C:mitochondrion"/>
    <property type="evidence" value="ECO:0007669"/>
    <property type="project" value="TreeGrafter"/>
</dbReference>
<dbReference type="AlphaFoldDB" id="A0A0W8CMT4"/>
<sequence length="165" mass="18460">MSGVDFSVFIEDEDAVNVEEINQMLSGLEDGKSCSVDDSVEIYSIHWLDAGNGSLVGAMPTEETALAVLSRYEQLRLFVHVTPYQYEARQRPWIKTEVNSFVNKMNVLGADIQLIIYYEGDEGSLASHFHILQDFEASRSFKSKGEGVVNSPEHAVQPVRIRVCT</sequence>
<protein>
    <submittedName>
        <fullName evidence="1">Uncharacterized protein</fullName>
    </submittedName>
</protein>
<dbReference type="InterPro" id="IPR018881">
    <property type="entry name" value="C2orf69_mit"/>
</dbReference>
<dbReference type="Proteomes" id="UP000054636">
    <property type="component" value="Unassembled WGS sequence"/>
</dbReference>
<proteinExistence type="predicted"/>
<dbReference type="PANTHER" id="PTHR31296:SF1">
    <property type="entry name" value="MITOCHONDRIAL PROTEIN C2ORF69"/>
    <property type="match status" value="1"/>
</dbReference>
<evidence type="ECO:0000313" key="2">
    <source>
        <dbReference type="Proteomes" id="UP000054636"/>
    </source>
</evidence>
<accession>A0A0W8CMT4</accession>
<dbReference type="EMBL" id="LNFP01001638">
    <property type="protein sequence ID" value="KUF85504.1"/>
    <property type="molecule type" value="Genomic_DNA"/>
</dbReference>